<organism evidence="1">
    <name type="scientific">Myoviridae sp. ctAca11</name>
    <dbReference type="NCBI Taxonomy" id="2825043"/>
    <lineage>
        <taxon>Viruses</taxon>
        <taxon>Duplodnaviria</taxon>
        <taxon>Heunggongvirae</taxon>
        <taxon>Uroviricota</taxon>
        <taxon>Caudoviricetes</taxon>
    </lineage>
</organism>
<proteinExistence type="predicted"/>
<accession>A0A8S5Q7F8</accession>
<name>A0A8S5Q7F8_9CAUD</name>
<protein>
    <submittedName>
        <fullName evidence="1">Uncharacterized protein</fullName>
    </submittedName>
</protein>
<reference evidence="1" key="1">
    <citation type="journal article" date="2021" name="Proc. Natl. Acad. Sci. U.S.A.">
        <title>A Catalog of Tens of Thousands of Viruses from Human Metagenomes Reveals Hidden Associations with Chronic Diseases.</title>
        <authorList>
            <person name="Tisza M.J."/>
            <person name="Buck C.B."/>
        </authorList>
    </citation>
    <scope>NUCLEOTIDE SEQUENCE</scope>
    <source>
        <strain evidence="1">CtAca11</strain>
    </source>
</reference>
<evidence type="ECO:0000313" key="1">
    <source>
        <dbReference type="EMBL" id="DAE14715.1"/>
    </source>
</evidence>
<sequence length="113" mass="12640">MQKFSDFSENEHLNVGIPKMYDDIVTALSSSSGNAFPTANLQVGMVCYRTDLKQGYRLSSLANGEPTWTLCEDSNIPFNNVYFDGDGNEITKTYLKLKDRLFAVDSDGDIVLR</sequence>
<dbReference type="EMBL" id="BK015590">
    <property type="protein sequence ID" value="DAE14715.1"/>
    <property type="molecule type" value="Genomic_DNA"/>
</dbReference>